<dbReference type="OrthoDB" id="10254720at2759"/>
<evidence type="ECO:0000259" key="1">
    <source>
        <dbReference type="Pfam" id="PF10456"/>
    </source>
</evidence>
<dbReference type="PANTHER" id="PTHR45827:SF1">
    <property type="entry name" value="SORTING NEXIN"/>
    <property type="match status" value="1"/>
</dbReference>
<dbReference type="Gene3D" id="1.20.1270.60">
    <property type="entry name" value="Arfaptin homology (AH) domain/BAR domain"/>
    <property type="match status" value="1"/>
</dbReference>
<dbReference type="GO" id="GO:0005886">
    <property type="term" value="C:plasma membrane"/>
    <property type="evidence" value="ECO:0007669"/>
    <property type="project" value="TreeGrafter"/>
</dbReference>
<evidence type="ECO:0000313" key="2">
    <source>
        <dbReference type="EMBL" id="KHJ83784.1"/>
    </source>
</evidence>
<dbReference type="GO" id="GO:0035091">
    <property type="term" value="F:phosphatidylinositol binding"/>
    <property type="evidence" value="ECO:0007669"/>
    <property type="project" value="TreeGrafter"/>
</dbReference>
<dbReference type="InterPro" id="IPR019497">
    <property type="entry name" value="Sorting_nexin_WASP-bd-dom"/>
</dbReference>
<dbReference type="Proteomes" id="UP000053660">
    <property type="component" value="Unassembled WGS sequence"/>
</dbReference>
<reference evidence="2 3" key="1">
    <citation type="submission" date="2014-03" db="EMBL/GenBank/DDBJ databases">
        <title>Draft genome of the hookworm Oesophagostomum dentatum.</title>
        <authorList>
            <person name="Mitreva M."/>
        </authorList>
    </citation>
    <scope>NUCLEOTIDE SEQUENCE [LARGE SCALE GENOMIC DNA]</scope>
    <source>
        <strain evidence="2 3">OD-Hann</strain>
    </source>
</reference>
<dbReference type="GO" id="GO:0097320">
    <property type="term" value="P:plasma membrane tubulation"/>
    <property type="evidence" value="ECO:0007669"/>
    <property type="project" value="TreeGrafter"/>
</dbReference>
<dbReference type="InterPro" id="IPR027267">
    <property type="entry name" value="AH/BAR_dom_sf"/>
</dbReference>
<organism evidence="2 3">
    <name type="scientific">Oesophagostomum dentatum</name>
    <name type="common">Nodular worm</name>
    <dbReference type="NCBI Taxonomy" id="61180"/>
    <lineage>
        <taxon>Eukaryota</taxon>
        <taxon>Metazoa</taxon>
        <taxon>Ecdysozoa</taxon>
        <taxon>Nematoda</taxon>
        <taxon>Chromadorea</taxon>
        <taxon>Rhabditida</taxon>
        <taxon>Rhabditina</taxon>
        <taxon>Rhabditomorpha</taxon>
        <taxon>Strongyloidea</taxon>
        <taxon>Strongylidae</taxon>
        <taxon>Oesophagostomum</taxon>
    </lineage>
</organism>
<feature type="non-terminal residue" evidence="2">
    <location>
        <position position="1"/>
    </location>
</feature>
<name>A0A0B1SFS4_OESDE</name>
<dbReference type="EMBL" id="KN571803">
    <property type="protein sequence ID" value="KHJ83784.1"/>
    <property type="molecule type" value="Genomic_DNA"/>
</dbReference>
<dbReference type="GO" id="GO:0031410">
    <property type="term" value="C:cytoplasmic vesicle"/>
    <property type="evidence" value="ECO:0007669"/>
    <property type="project" value="TreeGrafter"/>
</dbReference>
<dbReference type="AlphaFoldDB" id="A0A0B1SFS4"/>
<dbReference type="GO" id="GO:0006897">
    <property type="term" value="P:endocytosis"/>
    <property type="evidence" value="ECO:0007669"/>
    <property type="project" value="TreeGrafter"/>
</dbReference>
<dbReference type="GO" id="GO:0016197">
    <property type="term" value="P:endosomal transport"/>
    <property type="evidence" value="ECO:0007669"/>
    <property type="project" value="TreeGrafter"/>
</dbReference>
<protein>
    <recommendedName>
        <fullName evidence="1">Sorting nexin protein WASP-binding domain-containing protein</fullName>
    </recommendedName>
</protein>
<sequence length="78" mass="9329">QAIQKYRECEGKLSHSDAERIKRRVDSTSYAVLAEMNHLNTEKIEDVRVTMYNYLKRQAEFFQKMANSMNEMAKLYEF</sequence>
<gene>
    <name evidence="2" type="ORF">OESDEN_16513</name>
</gene>
<keyword evidence="3" id="KW-1185">Reference proteome</keyword>
<dbReference type="PANTHER" id="PTHR45827">
    <property type="entry name" value="SORTING NEXIN"/>
    <property type="match status" value="1"/>
</dbReference>
<proteinExistence type="predicted"/>
<dbReference type="Pfam" id="PF10456">
    <property type="entry name" value="BAR_3_WASP_bdg"/>
    <property type="match status" value="1"/>
</dbReference>
<evidence type="ECO:0000313" key="3">
    <source>
        <dbReference type="Proteomes" id="UP000053660"/>
    </source>
</evidence>
<accession>A0A0B1SFS4</accession>
<feature type="domain" description="Sorting nexin protein WASP-binding" evidence="1">
    <location>
        <begin position="1"/>
        <end position="76"/>
    </location>
</feature>